<dbReference type="Gene3D" id="1.10.10.2910">
    <property type="match status" value="1"/>
</dbReference>
<dbReference type="Proteomes" id="UP000019225">
    <property type="component" value="Chromosome"/>
</dbReference>
<evidence type="ECO:0008006" key="3">
    <source>
        <dbReference type="Google" id="ProtNLM"/>
    </source>
</evidence>
<reference evidence="1 2" key="1">
    <citation type="journal article" date="2014" name="BMC Genomics">
        <title>Complete genome sequence of producer of the glycopeptide antibiotic Aculeximycin Kutzneria albida DSM 43870T, a representative of minor genus of Pseudonocardiaceae.</title>
        <authorList>
            <person name="Rebets Y."/>
            <person name="Tokovenko B."/>
            <person name="Lushchyk I."/>
            <person name="Ruckert C."/>
            <person name="Zaburannyi N."/>
            <person name="Bechthold A."/>
            <person name="Kalinowski J."/>
            <person name="Luzhetskyy A."/>
        </authorList>
    </citation>
    <scope>NUCLEOTIDE SEQUENCE [LARGE SCALE GENOMIC DNA]</scope>
    <source>
        <strain evidence="1">DSM 43870</strain>
    </source>
</reference>
<evidence type="ECO:0000313" key="2">
    <source>
        <dbReference type="Proteomes" id="UP000019225"/>
    </source>
</evidence>
<proteinExistence type="predicted"/>
<keyword evidence="2" id="KW-1185">Reference proteome</keyword>
<protein>
    <recommendedName>
        <fullName evidence="3">IrrE N-terminal-like domain-containing protein</fullName>
    </recommendedName>
</protein>
<dbReference type="OrthoDB" id="3474549at2"/>
<accession>W5WD93</accession>
<evidence type="ECO:0000313" key="1">
    <source>
        <dbReference type="EMBL" id="AHH98556.1"/>
    </source>
</evidence>
<gene>
    <name evidence="1" type="ORF">KALB_5194</name>
</gene>
<dbReference type="HOGENOM" id="CLU_104213_2_0_11"/>
<dbReference type="KEGG" id="kal:KALB_5194"/>
<sequence length="185" mass="20949">MKGKQLRALRDELISDLDLPTSATTELVCVRLCEVMAQRLQRDIRLRFDDLGHTGMSGLWAQTNDGVHVIIVTTTRSWLHRLLILLHEIAHMLCGHTPMQMQADESNKILFPDVSPEMLRILAGRTSLSPREEREADRVAGVLTRGLLDWARQRQQGNDPFEPSADDAVGRLSLQFGYSPQRSPR</sequence>
<dbReference type="eggNOG" id="ENOG502ZM2P">
    <property type="taxonomic scope" value="Bacteria"/>
</dbReference>
<dbReference type="RefSeq" id="WP_025358560.1">
    <property type="nucleotide sequence ID" value="NZ_CP007155.1"/>
</dbReference>
<organism evidence="1 2">
    <name type="scientific">Kutzneria albida DSM 43870</name>
    <dbReference type="NCBI Taxonomy" id="1449976"/>
    <lineage>
        <taxon>Bacteria</taxon>
        <taxon>Bacillati</taxon>
        <taxon>Actinomycetota</taxon>
        <taxon>Actinomycetes</taxon>
        <taxon>Pseudonocardiales</taxon>
        <taxon>Pseudonocardiaceae</taxon>
        <taxon>Kutzneria</taxon>
    </lineage>
</organism>
<dbReference type="EMBL" id="CP007155">
    <property type="protein sequence ID" value="AHH98556.1"/>
    <property type="molecule type" value="Genomic_DNA"/>
</dbReference>
<name>W5WD93_9PSEU</name>
<dbReference type="AlphaFoldDB" id="W5WD93"/>
<dbReference type="STRING" id="1449976.KALB_5194"/>